<reference evidence="2 3" key="1">
    <citation type="journal article" date="2021" name="Commun. Biol.">
        <title>The genome of Shorea leprosula (Dipterocarpaceae) highlights the ecological relevance of drought in aseasonal tropical rainforests.</title>
        <authorList>
            <person name="Ng K.K.S."/>
            <person name="Kobayashi M.J."/>
            <person name="Fawcett J.A."/>
            <person name="Hatakeyama M."/>
            <person name="Paape T."/>
            <person name="Ng C.H."/>
            <person name="Ang C.C."/>
            <person name="Tnah L.H."/>
            <person name="Lee C.T."/>
            <person name="Nishiyama T."/>
            <person name="Sese J."/>
            <person name="O'Brien M.J."/>
            <person name="Copetti D."/>
            <person name="Mohd Noor M.I."/>
            <person name="Ong R.C."/>
            <person name="Putra M."/>
            <person name="Sireger I.Z."/>
            <person name="Indrioko S."/>
            <person name="Kosugi Y."/>
            <person name="Izuno A."/>
            <person name="Isagi Y."/>
            <person name="Lee S.L."/>
            <person name="Shimizu K.K."/>
        </authorList>
    </citation>
    <scope>NUCLEOTIDE SEQUENCE [LARGE SCALE GENOMIC DNA]</scope>
    <source>
        <strain evidence="2">214</strain>
    </source>
</reference>
<feature type="transmembrane region" description="Helical" evidence="1">
    <location>
        <begin position="21"/>
        <end position="37"/>
    </location>
</feature>
<keyword evidence="1" id="KW-1133">Transmembrane helix</keyword>
<organism evidence="2 3">
    <name type="scientific">Rubroshorea leprosula</name>
    <dbReference type="NCBI Taxonomy" id="152421"/>
    <lineage>
        <taxon>Eukaryota</taxon>
        <taxon>Viridiplantae</taxon>
        <taxon>Streptophyta</taxon>
        <taxon>Embryophyta</taxon>
        <taxon>Tracheophyta</taxon>
        <taxon>Spermatophyta</taxon>
        <taxon>Magnoliopsida</taxon>
        <taxon>eudicotyledons</taxon>
        <taxon>Gunneridae</taxon>
        <taxon>Pentapetalae</taxon>
        <taxon>rosids</taxon>
        <taxon>malvids</taxon>
        <taxon>Malvales</taxon>
        <taxon>Dipterocarpaceae</taxon>
        <taxon>Rubroshorea</taxon>
    </lineage>
</organism>
<proteinExistence type="predicted"/>
<feature type="transmembrane region" description="Helical" evidence="1">
    <location>
        <begin position="57"/>
        <end position="78"/>
    </location>
</feature>
<gene>
    <name evidence="2" type="ORF">SLEP1_g55071</name>
</gene>
<comment type="caution">
    <text evidence="2">The sequence shown here is derived from an EMBL/GenBank/DDBJ whole genome shotgun (WGS) entry which is preliminary data.</text>
</comment>
<protein>
    <submittedName>
        <fullName evidence="2">Uncharacterized protein</fullName>
    </submittedName>
</protein>
<dbReference type="AlphaFoldDB" id="A0AAV5MEL9"/>
<keyword evidence="3" id="KW-1185">Reference proteome</keyword>
<evidence type="ECO:0000313" key="3">
    <source>
        <dbReference type="Proteomes" id="UP001054252"/>
    </source>
</evidence>
<name>A0AAV5MEL9_9ROSI</name>
<evidence type="ECO:0000313" key="2">
    <source>
        <dbReference type="EMBL" id="GKV48245.1"/>
    </source>
</evidence>
<accession>A0AAV5MEL9</accession>
<evidence type="ECO:0000256" key="1">
    <source>
        <dbReference type="SAM" id="Phobius"/>
    </source>
</evidence>
<keyword evidence="1" id="KW-0812">Transmembrane</keyword>
<sequence>MLRFVFSIHRHDFNKLNYTSLFLKICPLGVFGVYILPNDGNSLSGDCFGFLREPPCFLPLISFSCCCCCFFITIIFFFPISSSSSSSSSTFIIIIIIFATTTTDDGGRYDVEGLQ</sequence>
<dbReference type="EMBL" id="BPVZ01000251">
    <property type="protein sequence ID" value="GKV48245.1"/>
    <property type="molecule type" value="Genomic_DNA"/>
</dbReference>
<dbReference type="Proteomes" id="UP001054252">
    <property type="component" value="Unassembled WGS sequence"/>
</dbReference>
<keyword evidence="1" id="KW-0472">Membrane</keyword>